<dbReference type="AlphaFoldDB" id="A0A6J4KDN0"/>
<accession>A0A6J4KDN0</accession>
<dbReference type="EMBL" id="CADCTM010000903">
    <property type="protein sequence ID" value="CAA9303040.1"/>
    <property type="molecule type" value="Genomic_DNA"/>
</dbReference>
<protein>
    <submittedName>
        <fullName evidence="1">Uncharacterized protein</fullName>
    </submittedName>
</protein>
<proteinExistence type="predicted"/>
<name>A0A6J4KDN0_9CYAN</name>
<organism evidence="1">
    <name type="scientific">uncultured Coleofasciculus sp</name>
    <dbReference type="NCBI Taxonomy" id="1267456"/>
    <lineage>
        <taxon>Bacteria</taxon>
        <taxon>Bacillati</taxon>
        <taxon>Cyanobacteriota</taxon>
        <taxon>Cyanophyceae</taxon>
        <taxon>Coleofasciculales</taxon>
        <taxon>Coleofasciculaceae</taxon>
        <taxon>Coleofasciculus</taxon>
        <taxon>environmental samples</taxon>
    </lineage>
</organism>
<sequence length="49" mass="5398">MNGKVFLKLTIASAPLKTHTNSALYIPCTHFSRITRQMAPNKALSIRGV</sequence>
<evidence type="ECO:0000313" key="1">
    <source>
        <dbReference type="EMBL" id="CAA9303040.1"/>
    </source>
</evidence>
<gene>
    <name evidence="1" type="ORF">AVDCRST_MAG92-5294</name>
</gene>
<reference evidence="1" key="1">
    <citation type="submission" date="2020-02" db="EMBL/GenBank/DDBJ databases">
        <authorList>
            <person name="Meier V. D."/>
        </authorList>
    </citation>
    <scope>NUCLEOTIDE SEQUENCE</scope>
    <source>
        <strain evidence="1">AVDCRST_MAG92</strain>
    </source>
</reference>